<proteinExistence type="predicted"/>
<dbReference type="GO" id="GO:0051315">
    <property type="term" value="P:attachment of mitotic spindle microtubules to kinetochore"/>
    <property type="evidence" value="ECO:0007669"/>
    <property type="project" value="TreeGrafter"/>
</dbReference>
<protein>
    <recommendedName>
        <fullName evidence="2">Kinetochore protein Sos7 coiled-coil domain-containing protein</fullName>
    </recommendedName>
</protein>
<dbReference type="Proteomes" id="UP000319731">
    <property type="component" value="Unassembled WGS sequence"/>
</dbReference>
<dbReference type="RefSeq" id="XP_031026075.1">
    <property type="nucleotide sequence ID" value="XM_031167914.1"/>
</dbReference>
<evidence type="ECO:0000313" key="4">
    <source>
        <dbReference type="Proteomes" id="UP000319731"/>
    </source>
</evidence>
<dbReference type="InterPro" id="IPR037475">
    <property type="entry name" value="Sos7"/>
</dbReference>
<dbReference type="AlphaFoldDB" id="A0A507CDM6"/>
<dbReference type="EMBL" id="QEAO01000007">
    <property type="protein sequence ID" value="TPX35643.1"/>
    <property type="molecule type" value="Genomic_DNA"/>
</dbReference>
<dbReference type="InterPro" id="IPR048781">
    <property type="entry name" value="Sos7_CC"/>
</dbReference>
<accession>A0A507CDM6</accession>
<evidence type="ECO:0000313" key="3">
    <source>
        <dbReference type="EMBL" id="TPX35643.1"/>
    </source>
</evidence>
<dbReference type="OrthoDB" id="18959at2759"/>
<evidence type="ECO:0000256" key="1">
    <source>
        <dbReference type="SAM" id="Coils"/>
    </source>
</evidence>
<dbReference type="PANTHER" id="PTHR37329:SF1">
    <property type="entry name" value="KINETOCHORE PROTEIN SOS7"/>
    <property type="match status" value="1"/>
</dbReference>
<feature type="domain" description="Kinetochore protein Sos7 coiled-coil" evidence="2">
    <location>
        <begin position="86"/>
        <end position="160"/>
    </location>
</feature>
<dbReference type="GO" id="GO:0034501">
    <property type="term" value="P:protein localization to kinetochore"/>
    <property type="evidence" value="ECO:0007669"/>
    <property type="project" value="InterPro"/>
</dbReference>
<dbReference type="GeneID" id="42003211"/>
<dbReference type="GO" id="GO:0000776">
    <property type="term" value="C:kinetochore"/>
    <property type="evidence" value="ECO:0007669"/>
    <property type="project" value="InterPro"/>
</dbReference>
<name>A0A507CDM6_9FUNG</name>
<dbReference type="Pfam" id="PF20882">
    <property type="entry name" value="Sos7"/>
    <property type="match status" value="1"/>
</dbReference>
<sequence>MLAADSSIRSQQTAQLINEASRQVPTRKIVFDSILANEISNAAFIFNQSTFSTSASTSLLPADVAFRDLIKSHPRDAAHEVLHQKDVFSNLKSQYLHIAHKKLLLERILAFPPELAKQQDVLDLETRVQQTIETKKLAKVAVEDTKKEVEEMAREIYTAYETLKNDVQQLLRSSTDVSALQQQLNEIEADDEGLQSSQIQELESSIQKENTKMKSIQTQMSAVTAEIESTQSKVQDMQDKLSVLNPQKVTAQQQAEDAIRATQLQDKSVEEVCSWYKRMTPLLMTMLGLKSVKSTSTTCMQMVFQVASSEPEQDATLQVSLGEGVADVDAKFLDLTLPLQETIRECRHYAGKRLDDLVPLLIRKSIDLARRHVLKMRELRGMDGKDIVYDDFGLIIEGLGKKSGKKWKLLVSSSYPRGVAGGITIEACGGVELQHVKTKISTAQLHTLSQVIPMLNEEDL</sequence>
<reference evidence="3 4" key="1">
    <citation type="journal article" date="2019" name="Sci. Rep.">
        <title>Comparative genomics of chytrid fungi reveal insights into the obligate biotrophic and pathogenic lifestyle of Synchytrium endobioticum.</title>
        <authorList>
            <person name="van de Vossenberg B.T.L.H."/>
            <person name="Warris S."/>
            <person name="Nguyen H.D.T."/>
            <person name="van Gent-Pelzer M.P.E."/>
            <person name="Joly D.L."/>
            <person name="van de Geest H.C."/>
            <person name="Bonants P.J.M."/>
            <person name="Smith D.S."/>
            <person name="Levesque C.A."/>
            <person name="van der Lee T.A.J."/>
        </authorList>
    </citation>
    <scope>NUCLEOTIDE SEQUENCE [LARGE SCALE GENOMIC DNA]</scope>
    <source>
        <strain evidence="3 4">JEL517</strain>
    </source>
</reference>
<dbReference type="STRING" id="1806994.A0A507CDM6"/>
<dbReference type="PANTHER" id="PTHR37329">
    <property type="entry name" value="KINETOCHORE PROTEIN SOS7"/>
    <property type="match status" value="1"/>
</dbReference>
<evidence type="ECO:0000259" key="2">
    <source>
        <dbReference type="Pfam" id="PF20882"/>
    </source>
</evidence>
<comment type="caution">
    <text evidence="3">The sequence shown here is derived from an EMBL/GenBank/DDBJ whole genome shotgun (WGS) entry which is preliminary data.</text>
</comment>
<feature type="coiled-coil region" evidence="1">
    <location>
        <begin position="135"/>
        <end position="240"/>
    </location>
</feature>
<organism evidence="3 4">
    <name type="scientific">Synchytrium microbalum</name>
    <dbReference type="NCBI Taxonomy" id="1806994"/>
    <lineage>
        <taxon>Eukaryota</taxon>
        <taxon>Fungi</taxon>
        <taxon>Fungi incertae sedis</taxon>
        <taxon>Chytridiomycota</taxon>
        <taxon>Chytridiomycota incertae sedis</taxon>
        <taxon>Chytridiomycetes</taxon>
        <taxon>Synchytriales</taxon>
        <taxon>Synchytriaceae</taxon>
        <taxon>Synchytrium</taxon>
    </lineage>
</organism>
<keyword evidence="1" id="KW-0175">Coiled coil</keyword>
<keyword evidence="4" id="KW-1185">Reference proteome</keyword>
<gene>
    <name evidence="3" type="ORF">SmJEL517_g01986</name>
</gene>